<dbReference type="SUPFAM" id="SSF53901">
    <property type="entry name" value="Thiolase-like"/>
    <property type="match status" value="2"/>
</dbReference>
<dbReference type="GO" id="GO:0005829">
    <property type="term" value="C:cytosol"/>
    <property type="evidence" value="ECO:0007669"/>
    <property type="project" value="TreeGrafter"/>
</dbReference>
<dbReference type="InterPro" id="IPR020841">
    <property type="entry name" value="PKS_Beta-ketoAc_synthase_dom"/>
</dbReference>
<dbReference type="AlphaFoldDB" id="A0A9X2FBZ8"/>
<dbReference type="InterPro" id="IPR014030">
    <property type="entry name" value="Ketoacyl_synth_N"/>
</dbReference>
<dbReference type="Pfam" id="PF00109">
    <property type="entry name" value="ketoacyl-synt"/>
    <property type="match status" value="1"/>
</dbReference>
<keyword evidence="2 3" id="KW-0808">Transferase</keyword>
<protein>
    <submittedName>
        <fullName evidence="5">Beta-ketoacyl-[acyl-carrier-protein] synthase family protein</fullName>
    </submittedName>
</protein>
<dbReference type="PANTHER" id="PTHR11712:SF336">
    <property type="entry name" value="3-OXOACYL-[ACYL-CARRIER-PROTEIN] SYNTHASE, MITOCHONDRIAL"/>
    <property type="match status" value="1"/>
</dbReference>
<comment type="caution">
    <text evidence="5">The sequence shown here is derived from an EMBL/GenBank/DDBJ whole genome shotgun (WGS) entry which is preliminary data.</text>
</comment>
<gene>
    <name evidence="5" type="ORF">NG895_19695</name>
</gene>
<dbReference type="Proteomes" id="UP001155241">
    <property type="component" value="Unassembled WGS sequence"/>
</dbReference>
<dbReference type="PROSITE" id="PS52004">
    <property type="entry name" value="KS3_2"/>
    <property type="match status" value="1"/>
</dbReference>
<evidence type="ECO:0000256" key="3">
    <source>
        <dbReference type="RuleBase" id="RU003694"/>
    </source>
</evidence>
<accession>A0A9X2FBZ8</accession>
<proteinExistence type="inferred from homology"/>
<reference evidence="5" key="1">
    <citation type="submission" date="2022-06" db="EMBL/GenBank/DDBJ databases">
        <title>Aeoliella straminimaris, a novel planctomycete from sediments.</title>
        <authorList>
            <person name="Vitorino I.R."/>
            <person name="Lage O.M."/>
        </authorList>
    </citation>
    <scope>NUCLEOTIDE SEQUENCE</scope>
    <source>
        <strain evidence="5">ICT_H6.2</strain>
    </source>
</reference>
<dbReference type="EMBL" id="JAMXLR010000065">
    <property type="protein sequence ID" value="MCO6046130.1"/>
    <property type="molecule type" value="Genomic_DNA"/>
</dbReference>
<dbReference type="RefSeq" id="WP_252854239.1">
    <property type="nucleotide sequence ID" value="NZ_JAMXLR010000065.1"/>
</dbReference>
<feature type="domain" description="Ketosynthase family 3 (KS3)" evidence="4">
    <location>
        <begin position="1"/>
        <end position="418"/>
    </location>
</feature>
<dbReference type="InterPro" id="IPR016039">
    <property type="entry name" value="Thiolase-like"/>
</dbReference>
<comment type="similarity">
    <text evidence="1 3">Belongs to the thiolase-like superfamily. Beta-ketoacyl-ACP synthases family.</text>
</comment>
<evidence type="ECO:0000313" key="6">
    <source>
        <dbReference type="Proteomes" id="UP001155241"/>
    </source>
</evidence>
<dbReference type="GO" id="GO:0004315">
    <property type="term" value="F:3-oxoacyl-[acyl-carrier-protein] synthase activity"/>
    <property type="evidence" value="ECO:0007669"/>
    <property type="project" value="TreeGrafter"/>
</dbReference>
<dbReference type="Pfam" id="PF02801">
    <property type="entry name" value="Ketoacyl-synt_C"/>
    <property type="match status" value="1"/>
</dbReference>
<evidence type="ECO:0000259" key="4">
    <source>
        <dbReference type="PROSITE" id="PS52004"/>
    </source>
</evidence>
<sequence>MDDVLITGLGIVSPMGIGSEAVRASLNSGQSGVTAIDDYEKAGWVAPYGGQVLDFDAKQYVKPRKSMKVMAREIQMAFAAAEMAAEQAGVAEGSFDPERAGVVLGAGAMYCDLDELVGAYRVSSTEGQFDFAKWGDAFREFFPLWMLKYLPNMPACHIGIRHDAQGPTNTISNGDVSSLQALSEAAHVIRRGQADLMFTGGVSSRLAITDLIWHRGARLAQGDAPPESISRPFDAQRSGMVMGEGAALFVLESRKHAERRGAVPLARVVSTSTRYQKLAHQYDPPDQAIATALGIALERAGMAAAELSHVNAHGLSTVEDDPVEAAAIASVLDGADVPVTAAKSYFGNLGAGGGAVELAVSLLSLAEGQVPATLNHEQTDPSCPIRVAASAEPTDRRAFAKLNHTPTGQAVATIIVAE</sequence>
<dbReference type="SMART" id="SM00825">
    <property type="entry name" value="PKS_KS"/>
    <property type="match status" value="1"/>
</dbReference>
<dbReference type="Gene3D" id="3.40.47.10">
    <property type="match status" value="2"/>
</dbReference>
<name>A0A9X2FBZ8_9BACT</name>
<evidence type="ECO:0000256" key="1">
    <source>
        <dbReference type="ARBA" id="ARBA00008467"/>
    </source>
</evidence>
<evidence type="ECO:0000313" key="5">
    <source>
        <dbReference type="EMBL" id="MCO6046130.1"/>
    </source>
</evidence>
<dbReference type="PANTHER" id="PTHR11712">
    <property type="entry name" value="POLYKETIDE SYNTHASE-RELATED"/>
    <property type="match status" value="1"/>
</dbReference>
<dbReference type="InterPro" id="IPR014031">
    <property type="entry name" value="Ketoacyl_synth_C"/>
</dbReference>
<keyword evidence="6" id="KW-1185">Reference proteome</keyword>
<organism evidence="5 6">
    <name type="scientific">Aeoliella straminimaris</name>
    <dbReference type="NCBI Taxonomy" id="2954799"/>
    <lineage>
        <taxon>Bacteria</taxon>
        <taxon>Pseudomonadati</taxon>
        <taxon>Planctomycetota</taxon>
        <taxon>Planctomycetia</taxon>
        <taxon>Pirellulales</taxon>
        <taxon>Lacipirellulaceae</taxon>
        <taxon>Aeoliella</taxon>
    </lineage>
</organism>
<dbReference type="GO" id="GO:0006633">
    <property type="term" value="P:fatty acid biosynthetic process"/>
    <property type="evidence" value="ECO:0007669"/>
    <property type="project" value="TreeGrafter"/>
</dbReference>
<evidence type="ECO:0000256" key="2">
    <source>
        <dbReference type="ARBA" id="ARBA00022679"/>
    </source>
</evidence>
<dbReference type="InterPro" id="IPR000794">
    <property type="entry name" value="Beta-ketoacyl_synthase"/>
</dbReference>